<accession>A0A7Z2GIW8</accession>
<dbReference type="RefSeq" id="WP_158951336.1">
    <property type="nucleotide sequence ID" value="NZ_CP046913.1"/>
</dbReference>
<dbReference type="AlphaFoldDB" id="A0A7Z2GIW8"/>
<organism evidence="3 4">
    <name type="scientific">Paraburkholderia acidisoli</name>
    <dbReference type="NCBI Taxonomy" id="2571748"/>
    <lineage>
        <taxon>Bacteria</taxon>
        <taxon>Pseudomonadati</taxon>
        <taxon>Pseudomonadota</taxon>
        <taxon>Betaproteobacteria</taxon>
        <taxon>Burkholderiales</taxon>
        <taxon>Burkholderiaceae</taxon>
        <taxon>Paraburkholderia</taxon>
    </lineage>
</organism>
<dbReference type="EMBL" id="CP046913">
    <property type="protein sequence ID" value="QGZ62309.1"/>
    <property type="molecule type" value="Genomic_DNA"/>
</dbReference>
<keyword evidence="3" id="KW-0808">Transferase</keyword>
<dbReference type="Pfam" id="PF13439">
    <property type="entry name" value="Glyco_transf_4"/>
    <property type="match status" value="1"/>
</dbReference>
<name>A0A7Z2GIW8_9BURK</name>
<dbReference type="KEGG" id="pacs:FAZ98_11530"/>
<dbReference type="GO" id="GO:0016757">
    <property type="term" value="F:glycosyltransferase activity"/>
    <property type="evidence" value="ECO:0007669"/>
    <property type="project" value="InterPro"/>
</dbReference>
<dbReference type="PANTHER" id="PTHR12526">
    <property type="entry name" value="GLYCOSYLTRANSFERASE"/>
    <property type="match status" value="1"/>
</dbReference>
<dbReference type="SUPFAM" id="SSF53756">
    <property type="entry name" value="UDP-Glycosyltransferase/glycogen phosphorylase"/>
    <property type="match status" value="1"/>
</dbReference>
<dbReference type="Pfam" id="PF00534">
    <property type="entry name" value="Glycos_transf_1"/>
    <property type="match status" value="1"/>
</dbReference>
<proteinExistence type="predicted"/>
<dbReference type="InterPro" id="IPR028098">
    <property type="entry name" value="Glyco_trans_4-like_N"/>
</dbReference>
<evidence type="ECO:0000313" key="4">
    <source>
        <dbReference type="Proteomes" id="UP000433577"/>
    </source>
</evidence>
<evidence type="ECO:0000259" key="1">
    <source>
        <dbReference type="Pfam" id="PF00534"/>
    </source>
</evidence>
<dbReference type="InterPro" id="IPR001296">
    <property type="entry name" value="Glyco_trans_1"/>
</dbReference>
<sequence length="373" mass="42041">MNFIPLRVIHVGPGRAARGGIASLLAAMEDNGELFKAKGISLHFLSTLRNSECGNFRKIIEFFCAICHILLSIVRSNIDIVHLHSALKGSLIRKIIISHFCIITKTPYIFQVHNGGFFENYLNSNFLFRFFIRRSLRYANYVIVLSHHMQQIALSSGLLESERCLLIYNGIVDPVKNDFSEEYKRKYEKSESIRIVFLGLISQDKGILTLLDAIKIIDKNHLKFRVDVYGNGNIPKFEMDVVSRELEDIVKYGGWINGDAKRHVMSLADIFVLPSRSEGFSIAVLEAMAFGLTIVATSIPGIVDAVRDGIEAKLVSPNDAAALADTMRSLMTNPEFRERLGAAARQRYLAHFTMEEMVTQLQKTYFKCARSAI</sequence>
<feature type="domain" description="Glycosyltransferase subfamily 4-like N-terminal" evidence="2">
    <location>
        <begin position="68"/>
        <end position="171"/>
    </location>
</feature>
<protein>
    <submittedName>
        <fullName evidence="3">Glycosyltransferase</fullName>
    </submittedName>
</protein>
<evidence type="ECO:0000259" key="2">
    <source>
        <dbReference type="Pfam" id="PF13439"/>
    </source>
</evidence>
<gene>
    <name evidence="3" type="ORF">FAZ98_11530</name>
</gene>
<dbReference type="CDD" id="cd03801">
    <property type="entry name" value="GT4_PimA-like"/>
    <property type="match status" value="1"/>
</dbReference>
<reference evidence="3 4" key="1">
    <citation type="submission" date="2019-12" db="EMBL/GenBank/DDBJ databases">
        <title>Paraburkholderia acidiphila 7Q-K02 sp. nov and Paraburkholderia acidisoli DHF22 sp. nov., two strains isolated from forest soil.</title>
        <authorList>
            <person name="Gao Z."/>
            <person name="Qiu L."/>
        </authorList>
    </citation>
    <scope>NUCLEOTIDE SEQUENCE [LARGE SCALE GENOMIC DNA]</scope>
    <source>
        <strain evidence="3 4">DHF22</strain>
    </source>
</reference>
<dbReference type="Proteomes" id="UP000433577">
    <property type="component" value="Chromosome 1"/>
</dbReference>
<evidence type="ECO:0000313" key="3">
    <source>
        <dbReference type="EMBL" id="QGZ62309.1"/>
    </source>
</evidence>
<keyword evidence="4" id="KW-1185">Reference proteome</keyword>
<dbReference type="OrthoDB" id="484631at2"/>
<dbReference type="Gene3D" id="3.40.50.2000">
    <property type="entry name" value="Glycogen Phosphorylase B"/>
    <property type="match status" value="2"/>
</dbReference>
<feature type="domain" description="Glycosyl transferase family 1" evidence="1">
    <location>
        <begin position="181"/>
        <end position="347"/>
    </location>
</feature>